<feature type="domain" description="Thiamine phosphate synthase/TenI" evidence="12">
    <location>
        <begin position="9"/>
        <end position="189"/>
    </location>
</feature>
<evidence type="ECO:0000313" key="14">
    <source>
        <dbReference type="Proteomes" id="UP000620366"/>
    </source>
</evidence>
<comment type="similarity">
    <text evidence="9 10">Belongs to the thiamine-phosphate synthase family.</text>
</comment>
<dbReference type="PANTHER" id="PTHR20857">
    <property type="entry name" value="THIAMINE-PHOSPHATE PYROPHOSPHORYLASE"/>
    <property type="match status" value="1"/>
</dbReference>
<dbReference type="Proteomes" id="UP000620366">
    <property type="component" value="Unassembled WGS sequence"/>
</dbReference>
<evidence type="ECO:0000256" key="11">
    <source>
        <dbReference type="RuleBase" id="RU004253"/>
    </source>
</evidence>
<evidence type="ECO:0000259" key="12">
    <source>
        <dbReference type="Pfam" id="PF02581"/>
    </source>
</evidence>
<feature type="binding site" evidence="9">
    <location>
        <position position="72"/>
    </location>
    <ligand>
        <name>Mg(2+)</name>
        <dbReference type="ChEBI" id="CHEBI:18420"/>
    </ligand>
</feature>
<dbReference type="GO" id="GO:0004789">
    <property type="term" value="F:thiamine-phosphate diphosphorylase activity"/>
    <property type="evidence" value="ECO:0007669"/>
    <property type="project" value="UniProtKB-UniRule"/>
</dbReference>
<comment type="catalytic activity">
    <reaction evidence="6 9 10">
        <text>4-methyl-5-(2-phosphooxyethyl)-thiazole + 4-amino-2-methyl-5-(diphosphooxymethyl)pyrimidine + H(+) = thiamine phosphate + diphosphate</text>
        <dbReference type="Rhea" id="RHEA:22328"/>
        <dbReference type="ChEBI" id="CHEBI:15378"/>
        <dbReference type="ChEBI" id="CHEBI:33019"/>
        <dbReference type="ChEBI" id="CHEBI:37575"/>
        <dbReference type="ChEBI" id="CHEBI:57841"/>
        <dbReference type="ChEBI" id="CHEBI:58296"/>
        <dbReference type="EC" id="2.5.1.3"/>
    </reaction>
</comment>
<feature type="binding site" evidence="9">
    <location>
        <begin position="136"/>
        <end position="138"/>
    </location>
    <ligand>
        <name>2-[(2R,5Z)-2-carboxy-4-methylthiazol-5(2H)-ylidene]ethyl phosphate</name>
        <dbReference type="ChEBI" id="CHEBI:62899"/>
    </ligand>
</feature>
<evidence type="ECO:0000256" key="5">
    <source>
        <dbReference type="ARBA" id="ARBA00022977"/>
    </source>
</evidence>
<proteinExistence type="inferred from homology"/>
<evidence type="ECO:0000256" key="6">
    <source>
        <dbReference type="ARBA" id="ARBA00047334"/>
    </source>
</evidence>
<evidence type="ECO:0000256" key="2">
    <source>
        <dbReference type="ARBA" id="ARBA00022679"/>
    </source>
</evidence>
<dbReference type="EC" id="2.5.1.3" evidence="9"/>
<comment type="cofactor">
    <cofactor evidence="9">
        <name>Mg(2+)</name>
        <dbReference type="ChEBI" id="CHEBI:18420"/>
    </cofactor>
    <text evidence="9">Binds 1 Mg(2+) ion per subunit.</text>
</comment>
<organism evidence="13 14">
    <name type="scientific">Feifania hominis</name>
    <dbReference type="NCBI Taxonomy" id="2763660"/>
    <lineage>
        <taxon>Bacteria</taxon>
        <taxon>Bacillati</taxon>
        <taxon>Bacillota</taxon>
        <taxon>Clostridia</taxon>
        <taxon>Eubacteriales</taxon>
        <taxon>Feifaniaceae</taxon>
        <taxon>Feifania</taxon>
    </lineage>
</organism>
<keyword evidence="5 9" id="KW-0784">Thiamine biosynthesis</keyword>
<comment type="catalytic activity">
    <reaction evidence="8 9 10">
        <text>2-[(2R,5Z)-2-carboxy-4-methylthiazol-5(2H)-ylidene]ethyl phosphate + 4-amino-2-methyl-5-(diphosphooxymethyl)pyrimidine + 2 H(+) = thiamine phosphate + CO2 + diphosphate</text>
        <dbReference type="Rhea" id="RHEA:47844"/>
        <dbReference type="ChEBI" id="CHEBI:15378"/>
        <dbReference type="ChEBI" id="CHEBI:16526"/>
        <dbReference type="ChEBI" id="CHEBI:33019"/>
        <dbReference type="ChEBI" id="CHEBI:37575"/>
        <dbReference type="ChEBI" id="CHEBI:57841"/>
        <dbReference type="ChEBI" id="CHEBI:62899"/>
        <dbReference type="EC" id="2.5.1.3"/>
    </reaction>
</comment>
<feature type="binding site" evidence="9">
    <location>
        <position position="91"/>
    </location>
    <ligand>
        <name>Mg(2+)</name>
        <dbReference type="ChEBI" id="CHEBI:18420"/>
    </ligand>
</feature>
<dbReference type="InterPro" id="IPR013785">
    <property type="entry name" value="Aldolase_TIM"/>
</dbReference>
<name>A0A926DD73_9FIRM</name>
<dbReference type="FunFam" id="3.20.20.70:FF:000096">
    <property type="entry name" value="Thiamine-phosphate synthase"/>
    <property type="match status" value="1"/>
</dbReference>
<evidence type="ECO:0000256" key="4">
    <source>
        <dbReference type="ARBA" id="ARBA00022842"/>
    </source>
</evidence>
<dbReference type="EMBL" id="JACRSP010000003">
    <property type="protein sequence ID" value="MBC8536800.1"/>
    <property type="molecule type" value="Genomic_DNA"/>
</dbReference>
<keyword evidence="14" id="KW-1185">Reference proteome</keyword>
<dbReference type="InterPro" id="IPR036206">
    <property type="entry name" value="ThiamineP_synth_sf"/>
</dbReference>
<dbReference type="NCBIfam" id="TIGR00693">
    <property type="entry name" value="thiE"/>
    <property type="match status" value="1"/>
</dbReference>
<gene>
    <name evidence="9 13" type="primary">thiE</name>
    <name evidence="13" type="ORF">H8695_08885</name>
</gene>
<comment type="caution">
    <text evidence="13">The sequence shown here is derived from an EMBL/GenBank/DDBJ whole genome shotgun (WGS) entry which is preliminary data.</text>
</comment>
<dbReference type="PANTHER" id="PTHR20857:SF23">
    <property type="entry name" value="THIAMINE BIOSYNTHETIC BIFUNCTIONAL ENZYME"/>
    <property type="match status" value="1"/>
</dbReference>
<comment type="function">
    <text evidence="9">Condenses 4-methyl-5-(beta-hydroxyethyl)thiazole monophosphate (THZ-P) and 2-methyl-4-amino-5-hydroxymethyl pyrimidine pyrophosphate (HMP-PP) to form thiamine monophosphate (TMP).</text>
</comment>
<accession>A0A926DD73</accession>
<comment type="catalytic activity">
    <reaction evidence="7 9 10">
        <text>2-(2-carboxy-4-methylthiazol-5-yl)ethyl phosphate + 4-amino-2-methyl-5-(diphosphooxymethyl)pyrimidine + 2 H(+) = thiamine phosphate + CO2 + diphosphate</text>
        <dbReference type="Rhea" id="RHEA:47848"/>
        <dbReference type="ChEBI" id="CHEBI:15378"/>
        <dbReference type="ChEBI" id="CHEBI:16526"/>
        <dbReference type="ChEBI" id="CHEBI:33019"/>
        <dbReference type="ChEBI" id="CHEBI:37575"/>
        <dbReference type="ChEBI" id="CHEBI:57841"/>
        <dbReference type="ChEBI" id="CHEBI:62890"/>
        <dbReference type="EC" id="2.5.1.3"/>
    </reaction>
</comment>
<dbReference type="InterPro" id="IPR022998">
    <property type="entry name" value="ThiamineP_synth_TenI"/>
</dbReference>
<evidence type="ECO:0000256" key="1">
    <source>
        <dbReference type="ARBA" id="ARBA00005165"/>
    </source>
</evidence>
<sequence length="208" mass="22053">MKKSIDYSLYLCTDRGLMTSPTIEQSVELALLGGASVVQLREKDCSSREFYELGLRVRAITDRFGVPLIVNDRVDIALAVGAAGVHVGQGDLPCRAVRALVGEDCIVGVSASTLEQAIEAERDGADYLGIGAMNATATKTDAALVTPEQFEEIRRAVHIPLVVIGGVNASNIAQYRRMGADGAAVVSAIVAQPDVEAAARELLTLWRG</sequence>
<keyword evidence="3 9" id="KW-0479">Metal-binding</keyword>
<evidence type="ECO:0000256" key="9">
    <source>
        <dbReference type="HAMAP-Rule" id="MF_00097"/>
    </source>
</evidence>
<keyword evidence="2 9" id="KW-0808">Transferase</keyword>
<evidence type="ECO:0000256" key="10">
    <source>
        <dbReference type="RuleBase" id="RU003826"/>
    </source>
</evidence>
<evidence type="ECO:0000256" key="8">
    <source>
        <dbReference type="ARBA" id="ARBA00047883"/>
    </source>
</evidence>
<keyword evidence="4 9" id="KW-0460">Magnesium</keyword>
<feature type="binding site" evidence="9">
    <location>
        <begin position="186"/>
        <end position="187"/>
    </location>
    <ligand>
        <name>2-[(2R,5Z)-2-carboxy-4-methylthiazol-5(2H)-ylidene]ethyl phosphate</name>
        <dbReference type="ChEBI" id="CHEBI:62899"/>
    </ligand>
</feature>
<reference evidence="13" key="1">
    <citation type="submission" date="2020-08" db="EMBL/GenBank/DDBJ databases">
        <title>Genome public.</title>
        <authorList>
            <person name="Liu C."/>
            <person name="Sun Q."/>
        </authorList>
    </citation>
    <scope>NUCLEOTIDE SEQUENCE</scope>
    <source>
        <strain evidence="13">BX7</strain>
    </source>
</reference>
<feature type="binding site" evidence="9">
    <location>
        <position position="71"/>
    </location>
    <ligand>
        <name>4-amino-2-methyl-5-(diphosphooxymethyl)pyrimidine</name>
        <dbReference type="ChEBI" id="CHEBI:57841"/>
    </ligand>
</feature>
<evidence type="ECO:0000313" key="13">
    <source>
        <dbReference type="EMBL" id="MBC8536800.1"/>
    </source>
</evidence>
<dbReference type="GO" id="GO:0009229">
    <property type="term" value="P:thiamine diphosphate biosynthetic process"/>
    <property type="evidence" value="ECO:0007669"/>
    <property type="project" value="UniProtKB-UniRule"/>
</dbReference>
<evidence type="ECO:0000256" key="7">
    <source>
        <dbReference type="ARBA" id="ARBA00047851"/>
    </source>
</evidence>
<feature type="binding site" evidence="9">
    <location>
        <position position="110"/>
    </location>
    <ligand>
        <name>4-amino-2-methyl-5-(diphosphooxymethyl)pyrimidine</name>
        <dbReference type="ChEBI" id="CHEBI:57841"/>
    </ligand>
</feature>
<dbReference type="RefSeq" id="WP_249300712.1">
    <property type="nucleotide sequence ID" value="NZ_JACRSP010000003.1"/>
</dbReference>
<feature type="binding site" evidence="9">
    <location>
        <position position="139"/>
    </location>
    <ligand>
        <name>4-amino-2-methyl-5-(diphosphooxymethyl)pyrimidine</name>
        <dbReference type="ChEBI" id="CHEBI:57841"/>
    </ligand>
</feature>
<dbReference type="HAMAP" id="MF_00097">
    <property type="entry name" value="TMP_synthase"/>
    <property type="match status" value="1"/>
</dbReference>
<dbReference type="CDD" id="cd00564">
    <property type="entry name" value="TMP_TenI"/>
    <property type="match status" value="1"/>
</dbReference>
<feature type="binding site" evidence="9">
    <location>
        <begin position="39"/>
        <end position="43"/>
    </location>
    <ligand>
        <name>4-amino-2-methyl-5-(diphosphooxymethyl)pyrimidine</name>
        <dbReference type="ChEBI" id="CHEBI:57841"/>
    </ligand>
</feature>
<dbReference type="AlphaFoldDB" id="A0A926DD73"/>
<feature type="binding site" evidence="9">
    <location>
        <position position="166"/>
    </location>
    <ligand>
        <name>2-[(2R,5Z)-2-carboxy-4-methylthiazol-5(2H)-ylidene]ethyl phosphate</name>
        <dbReference type="ChEBI" id="CHEBI:62899"/>
    </ligand>
</feature>
<dbReference type="Gene3D" id="3.20.20.70">
    <property type="entry name" value="Aldolase class I"/>
    <property type="match status" value="1"/>
</dbReference>
<dbReference type="GO" id="GO:0000287">
    <property type="term" value="F:magnesium ion binding"/>
    <property type="evidence" value="ECO:0007669"/>
    <property type="project" value="UniProtKB-UniRule"/>
</dbReference>
<dbReference type="GO" id="GO:0009228">
    <property type="term" value="P:thiamine biosynthetic process"/>
    <property type="evidence" value="ECO:0007669"/>
    <property type="project" value="UniProtKB-KW"/>
</dbReference>
<dbReference type="GO" id="GO:0005737">
    <property type="term" value="C:cytoplasm"/>
    <property type="evidence" value="ECO:0007669"/>
    <property type="project" value="TreeGrafter"/>
</dbReference>
<dbReference type="InterPro" id="IPR034291">
    <property type="entry name" value="TMP_synthase"/>
</dbReference>
<evidence type="ECO:0000256" key="3">
    <source>
        <dbReference type="ARBA" id="ARBA00022723"/>
    </source>
</evidence>
<comment type="pathway">
    <text evidence="1 9 11">Cofactor biosynthesis; thiamine diphosphate biosynthesis; thiamine phosphate from 4-amino-2-methyl-5-diphosphomethylpyrimidine and 4-methyl-5-(2-phosphoethyl)-thiazole: step 1/1.</text>
</comment>
<dbReference type="SUPFAM" id="SSF51391">
    <property type="entry name" value="Thiamin phosphate synthase"/>
    <property type="match status" value="1"/>
</dbReference>
<dbReference type="Pfam" id="PF02581">
    <property type="entry name" value="TMP-TENI"/>
    <property type="match status" value="1"/>
</dbReference>
<protein>
    <recommendedName>
        <fullName evidence="9">Thiamine-phosphate synthase</fullName>
        <shortName evidence="9">TP synthase</shortName>
        <shortName evidence="9">TPS</shortName>
        <ecNumber evidence="9">2.5.1.3</ecNumber>
    </recommendedName>
    <alternativeName>
        <fullName evidence="9">Thiamine-phosphate pyrophosphorylase</fullName>
        <shortName evidence="9">TMP pyrophosphorylase</shortName>
        <shortName evidence="9">TMP-PPase</shortName>
    </alternativeName>
</protein>